<dbReference type="InterPro" id="IPR012677">
    <property type="entry name" value="Nucleotide-bd_a/b_plait_sf"/>
</dbReference>
<comment type="similarity">
    <text evidence="1">Belongs to the RCAN family.</text>
</comment>
<feature type="region of interest" description="Disordered" evidence="2">
    <location>
        <begin position="1"/>
        <end position="48"/>
    </location>
</feature>
<dbReference type="STRING" id="73230.A0A2B7ZU80"/>
<dbReference type="EMBL" id="PDND01000004">
    <property type="protein sequence ID" value="PGH36778.1"/>
    <property type="molecule type" value="Genomic_DNA"/>
</dbReference>
<accession>A0A2B7ZU80</accession>
<name>A0A2B7ZU80_9EURO</name>
<organism evidence="3 4">
    <name type="scientific">[Emmonsia] crescens</name>
    <dbReference type="NCBI Taxonomy" id="73230"/>
    <lineage>
        <taxon>Eukaryota</taxon>
        <taxon>Fungi</taxon>
        <taxon>Dikarya</taxon>
        <taxon>Ascomycota</taxon>
        <taxon>Pezizomycotina</taxon>
        <taxon>Eurotiomycetes</taxon>
        <taxon>Eurotiomycetidae</taxon>
        <taxon>Onygenales</taxon>
        <taxon>Ajellomycetaceae</taxon>
        <taxon>Emergomyces</taxon>
    </lineage>
</organism>
<feature type="region of interest" description="Disordered" evidence="2">
    <location>
        <begin position="222"/>
        <end position="257"/>
    </location>
</feature>
<proteinExistence type="inferred from homology"/>
<feature type="compositionally biased region" description="Gly residues" evidence="2">
    <location>
        <begin position="247"/>
        <end position="256"/>
    </location>
</feature>
<sequence>MLPQSPTTHSPAHSPSSFAANRASRSTPERQALSLDLSNLPPLTQPSPPSNTLLITDLRDLSLFQPSSLDAIKAQISRITPLNSFSPLPSLRRIVCSFTSISAAIRIRQLLDGEAILGKQVRARVYFGENTPVEDAEEGRKRNLLEAPKSQKLFFISPPPSPPHGWMMRNEEPPNKEVHAADLAEALGRLGTAGAGSDQQLGSAAAAATAGVHHSTVHNMAESGARQHDPDTPVSVSSDVHMHGSDQEGGGTGTGPGTRTYTWPAGMGRERSGSSTVIYDPEHHGGSPHLPAVMVEDTTISIDVSDTEIETSPGSGQRIIAHTSRPPVELMD</sequence>
<dbReference type="AlphaFoldDB" id="A0A2B7ZU80"/>
<dbReference type="GO" id="GO:0019722">
    <property type="term" value="P:calcium-mediated signaling"/>
    <property type="evidence" value="ECO:0007669"/>
    <property type="project" value="InterPro"/>
</dbReference>
<evidence type="ECO:0008006" key="5">
    <source>
        <dbReference type="Google" id="ProtNLM"/>
    </source>
</evidence>
<dbReference type="VEuPathDB" id="FungiDB:EMCG_09226"/>
<protein>
    <recommendedName>
        <fullName evidence="5">Calcineurin binding protein</fullName>
    </recommendedName>
</protein>
<reference evidence="3 4" key="1">
    <citation type="submission" date="2017-10" db="EMBL/GenBank/DDBJ databases">
        <title>Comparative genomics in systemic dimorphic fungi from Ajellomycetaceae.</title>
        <authorList>
            <person name="Munoz J.F."/>
            <person name="Mcewen J.G."/>
            <person name="Clay O.K."/>
            <person name="Cuomo C.A."/>
        </authorList>
    </citation>
    <scope>NUCLEOTIDE SEQUENCE [LARGE SCALE GENOMIC DNA]</scope>
    <source>
        <strain evidence="3 4">UAMH4076</strain>
    </source>
</reference>
<feature type="region of interest" description="Disordered" evidence="2">
    <location>
        <begin position="309"/>
        <end position="332"/>
    </location>
</feature>
<dbReference type="PANTHER" id="PTHR10300:SF14">
    <property type="entry name" value="PROTEIN SARAH"/>
    <property type="match status" value="1"/>
</dbReference>
<dbReference type="InterPro" id="IPR006931">
    <property type="entry name" value="Calcipressin"/>
</dbReference>
<dbReference type="GO" id="GO:0005634">
    <property type="term" value="C:nucleus"/>
    <property type="evidence" value="ECO:0007669"/>
    <property type="project" value="TreeGrafter"/>
</dbReference>
<gene>
    <name evidence="3" type="ORF">GX50_00438</name>
</gene>
<evidence type="ECO:0000313" key="3">
    <source>
        <dbReference type="EMBL" id="PGH36778.1"/>
    </source>
</evidence>
<dbReference type="GO" id="GO:0005737">
    <property type="term" value="C:cytoplasm"/>
    <property type="evidence" value="ECO:0007669"/>
    <property type="project" value="TreeGrafter"/>
</dbReference>
<dbReference type="GO" id="GO:0003676">
    <property type="term" value="F:nucleic acid binding"/>
    <property type="evidence" value="ECO:0007669"/>
    <property type="project" value="InterPro"/>
</dbReference>
<dbReference type="SUPFAM" id="SSF54928">
    <property type="entry name" value="RNA-binding domain, RBD"/>
    <property type="match status" value="1"/>
</dbReference>
<dbReference type="Proteomes" id="UP000226031">
    <property type="component" value="Unassembled WGS sequence"/>
</dbReference>
<dbReference type="Pfam" id="PF04847">
    <property type="entry name" value="Calcipressin"/>
    <property type="match status" value="1"/>
</dbReference>
<keyword evidence="4" id="KW-1185">Reference proteome</keyword>
<feature type="compositionally biased region" description="Low complexity" evidence="2">
    <location>
        <begin position="1"/>
        <end position="20"/>
    </location>
</feature>
<dbReference type="InterPro" id="IPR035979">
    <property type="entry name" value="RBD_domain_sf"/>
</dbReference>
<dbReference type="FunFam" id="3.30.70.330:FF:000503">
    <property type="entry name" value="Calcineurin binding protein, putative"/>
    <property type="match status" value="1"/>
</dbReference>
<comment type="caution">
    <text evidence="3">The sequence shown here is derived from an EMBL/GenBank/DDBJ whole genome shotgun (WGS) entry which is preliminary data.</text>
</comment>
<evidence type="ECO:0000256" key="2">
    <source>
        <dbReference type="SAM" id="MobiDB-lite"/>
    </source>
</evidence>
<dbReference type="GO" id="GO:0008597">
    <property type="term" value="F:calcium-dependent protein serine/threonine phosphatase regulator activity"/>
    <property type="evidence" value="ECO:0007669"/>
    <property type="project" value="TreeGrafter"/>
</dbReference>
<evidence type="ECO:0000256" key="1">
    <source>
        <dbReference type="ARBA" id="ARBA00008209"/>
    </source>
</evidence>
<evidence type="ECO:0000313" key="4">
    <source>
        <dbReference type="Proteomes" id="UP000226031"/>
    </source>
</evidence>
<dbReference type="Gene3D" id="3.30.70.330">
    <property type="match status" value="1"/>
</dbReference>
<dbReference type="PANTHER" id="PTHR10300">
    <property type="entry name" value="CALCIPRESSIN"/>
    <property type="match status" value="1"/>
</dbReference>